<dbReference type="GO" id="GO:0043139">
    <property type="term" value="F:5'-3' DNA helicase activity"/>
    <property type="evidence" value="ECO:0007669"/>
    <property type="project" value="UniProtKB-EC"/>
</dbReference>
<comment type="similarity">
    <text evidence="1">Belongs to the helicase family.</text>
</comment>
<keyword evidence="1" id="KW-0233">DNA recombination</keyword>
<protein>
    <recommendedName>
        <fullName evidence="1">ATP-dependent DNA helicase</fullName>
        <ecNumber evidence="1">5.6.2.3</ecNumber>
    </recommendedName>
</protein>
<dbReference type="GeneTree" id="ENSGT00940000166217"/>
<evidence type="ECO:0000256" key="1">
    <source>
        <dbReference type="RuleBase" id="RU363044"/>
    </source>
</evidence>
<keyword evidence="1" id="KW-0067">ATP-binding</keyword>
<dbReference type="Proteomes" id="UP000694620">
    <property type="component" value="Chromosome 11"/>
</dbReference>
<dbReference type="Gene3D" id="3.40.50.300">
    <property type="entry name" value="P-loop containing nucleotide triphosphate hydrolases"/>
    <property type="match status" value="2"/>
</dbReference>
<name>A0A8C4S5G3_ERPCA</name>
<dbReference type="CDD" id="cd18809">
    <property type="entry name" value="SF1_C_RecD"/>
    <property type="match status" value="1"/>
</dbReference>
<dbReference type="AlphaFoldDB" id="A0A8C4S5G3"/>
<dbReference type="InterPro" id="IPR049163">
    <property type="entry name" value="Pif1-like_2B_dom"/>
</dbReference>
<feature type="domain" description="DNA helicase Pif1-like 2B" evidence="3">
    <location>
        <begin position="333"/>
        <end position="376"/>
    </location>
</feature>
<keyword evidence="1" id="KW-0234">DNA repair</keyword>
<dbReference type="Pfam" id="PF21530">
    <property type="entry name" value="Pif1_2B_dom"/>
    <property type="match status" value="1"/>
</dbReference>
<comment type="catalytic activity">
    <reaction evidence="1">
        <text>ATP + H2O = ADP + phosphate + H(+)</text>
        <dbReference type="Rhea" id="RHEA:13065"/>
        <dbReference type="ChEBI" id="CHEBI:15377"/>
        <dbReference type="ChEBI" id="CHEBI:15378"/>
        <dbReference type="ChEBI" id="CHEBI:30616"/>
        <dbReference type="ChEBI" id="CHEBI:43474"/>
        <dbReference type="ChEBI" id="CHEBI:456216"/>
        <dbReference type="EC" id="5.6.2.3"/>
    </reaction>
</comment>
<keyword evidence="5" id="KW-1185">Reference proteome</keyword>
<comment type="cofactor">
    <cofactor evidence="1">
        <name>Mg(2+)</name>
        <dbReference type="ChEBI" id="CHEBI:18420"/>
    </cofactor>
</comment>
<keyword evidence="1" id="KW-0347">Helicase</keyword>
<dbReference type="GO" id="GO:0000723">
    <property type="term" value="P:telomere maintenance"/>
    <property type="evidence" value="ECO:0007669"/>
    <property type="project" value="InterPro"/>
</dbReference>
<feature type="domain" description="DNA helicase Pif1-like DEAD-box helicase" evidence="2">
    <location>
        <begin position="101"/>
        <end position="246"/>
    </location>
</feature>
<evidence type="ECO:0000259" key="2">
    <source>
        <dbReference type="Pfam" id="PF05970"/>
    </source>
</evidence>
<evidence type="ECO:0000313" key="4">
    <source>
        <dbReference type="Ensembl" id="ENSECRP00000011687.1"/>
    </source>
</evidence>
<dbReference type="Pfam" id="PF05970">
    <property type="entry name" value="PIF1"/>
    <property type="match status" value="1"/>
</dbReference>
<dbReference type="Ensembl" id="ENSECRT00000011878.1">
    <property type="protein sequence ID" value="ENSECRP00000011687.1"/>
    <property type="gene ID" value="ENSECRG00000007782.1"/>
</dbReference>
<dbReference type="InterPro" id="IPR010285">
    <property type="entry name" value="DNA_helicase_pif1-like_DEAD"/>
</dbReference>
<dbReference type="GO" id="GO:0016787">
    <property type="term" value="F:hydrolase activity"/>
    <property type="evidence" value="ECO:0007669"/>
    <property type="project" value="UniProtKB-KW"/>
</dbReference>
<reference evidence="4" key="2">
    <citation type="submission" date="2025-08" db="UniProtKB">
        <authorList>
            <consortium name="Ensembl"/>
        </authorList>
    </citation>
    <scope>IDENTIFICATION</scope>
</reference>
<keyword evidence="1" id="KW-0378">Hydrolase</keyword>
<proteinExistence type="inferred from homology"/>
<sequence length="482" mass="54281">HSFNCETELSSLSCHGAQFKLLKKRQMFVCKQHLTKHRLRRFRLCYSPHAPLSHVDFSSFFSVPAAFLYIIHQVARPWDTHARKTEPRPPTLTLLPEHYDKLNTEQKHAVDTVLHAAYSDSHPRQTCFFLDGPAGPGKTFVYKTLIHTIRARGDFPTTATSTGIAATLLPGGRTAHSVFKIPLRLNTTSACNIKPTSAHAQHLLQSKLIIWDEAPMTHAYAFQAVDRFLRDLTGDTQPFGDSNLPFTFTRRQFPVRLAFAMTINKAQGQTFKKICLYLPKPVFSHGQLYVALSRVPSFHSLTVISSNPPHVDNCVFQEVISLLPGESHLFLKYLNTINPAGLPQHSLSLKNGTIIMLLRNLNTKQGLCNGTRLVVYTMTHNIIQATVLTGSHANNTVLIPRFDFTSSDLELPFTLKRQTMDKVCIYLSEPVFVHGQLYVAFSQVRRSSDVKVKVINAPCQGKLIEGQDTIFTTNVVYKEIFQ</sequence>
<dbReference type="InterPro" id="IPR027417">
    <property type="entry name" value="P-loop_NTPase"/>
</dbReference>
<dbReference type="PANTHER" id="PTHR10492:SF57">
    <property type="entry name" value="ATP-DEPENDENT DNA HELICASE"/>
    <property type="match status" value="1"/>
</dbReference>
<dbReference type="PANTHER" id="PTHR10492">
    <property type="match status" value="1"/>
</dbReference>
<dbReference type="EC" id="5.6.2.3" evidence="1"/>
<dbReference type="GO" id="GO:0006310">
    <property type="term" value="P:DNA recombination"/>
    <property type="evidence" value="ECO:0007669"/>
    <property type="project" value="UniProtKB-KW"/>
</dbReference>
<dbReference type="SUPFAM" id="SSF52540">
    <property type="entry name" value="P-loop containing nucleoside triphosphate hydrolases"/>
    <property type="match status" value="3"/>
</dbReference>
<evidence type="ECO:0000313" key="5">
    <source>
        <dbReference type="Proteomes" id="UP000694620"/>
    </source>
</evidence>
<reference evidence="4" key="3">
    <citation type="submission" date="2025-09" db="UniProtKB">
        <authorList>
            <consortium name="Ensembl"/>
        </authorList>
    </citation>
    <scope>IDENTIFICATION</scope>
</reference>
<dbReference type="GO" id="GO:0006281">
    <property type="term" value="P:DNA repair"/>
    <property type="evidence" value="ECO:0007669"/>
    <property type="project" value="UniProtKB-KW"/>
</dbReference>
<reference evidence="4" key="1">
    <citation type="submission" date="2021-06" db="EMBL/GenBank/DDBJ databases">
        <authorList>
            <consortium name="Wellcome Sanger Institute Data Sharing"/>
        </authorList>
    </citation>
    <scope>NUCLEOTIDE SEQUENCE [LARGE SCALE GENOMIC DNA]</scope>
</reference>
<dbReference type="GO" id="GO:0005524">
    <property type="term" value="F:ATP binding"/>
    <property type="evidence" value="ECO:0007669"/>
    <property type="project" value="UniProtKB-KW"/>
</dbReference>
<keyword evidence="1" id="KW-0547">Nucleotide-binding</keyword>
<organism evidence="4 5">
    <name type="scientific">Erpetoichthys calabaricus</name>
    <name type="common">Rope fish</name>
    <name type="synonym">Calamoichthys calabaricus</name>
    <dbReference type="NCBI Taxonomy" id="27687"/>
    <lineage>
        <taxon>Eukaryota</taxon>
        <taxon>Metazoa</taxon>
        <taxon>Chordata</taxon>
        <taxon>Craniata</taxon>
        <taxon>Vertebrata</taxon>
        <taxon>Euteleostomi</taxon>
        <taxon>Actinopterygii</taxon>
        <taxon>Polypteriformes</taxon>
        <taxon>Polypteridae</taxon>
        <taxon>Erpetoichthys</taxon>
    </lineage>
</organism>
<keyword evidence="1" id="KW-0227">DNA damage</keyword>
<accession>A0A8C4S5G3</accession>
<evidence type="ECO:0000259" key="3">
    <source>
        <dbReference type="Pfam" id="PF21530"/>
    </source>
</evidence>
<dbReference type="FunFam" id="3.40.50.300:FF:002884">
    <property type="entry name" value="ATP-dependent DNA helicase"/>
    <property type="match status" value="1"/>
</dbReference>